<dbReference type="EMBL" id="SMKO01000035">
    <property type="protein sequence ID" value="TDD05966.1"/>
    <property type="molecule type" value="Genomic_DNA"/>
</dbReference>
<dbReference type="RefSeq" id="WP_132595985.1">
    <property type="nucleotide sequence ID" value="NZ_SMKO01000035.1"/>
</dbReference>
<sequence>MKDVTRIRTYVQTKQKIFNPCWGRKLYEKRKGRTYLIVWKRNRVETERTHWIREVTYYVFRWGSRIARDTGWKVERATISVSYTAWRQTAKIYISQ</sequence>
<dbReference type="AlphaFoldDB" id="A0A4V2YB30"/>
<name>A0A4V2YB30_9ACTN</name>
<organism evidence="1 2">
    <name type="scientific">Nonomuraea deserti</name>
    <dbReference type="NCBI Taxonomy" id="1848322"/>
    <lineage>
        <taxon>Bacteria</taxon>
        <taxon>Bacillati</taxon>
        <taxon>Actinomycetota</taxon>
        <taxon>Actinomycetes</taxon>
        <taxon>Streptosporangiales</taxon>
        <taxon>Streptosporangiaceae</taxon>
        <taxon>Nonomuraea</taxon>
    </lineage>
</organism>
<gene>
    <name evidence="1" type="ORF">E1292_15995</name>
</gene>
<accession>A0A4V2YB30</accession>
<proteinExistence type="predicted"/>
<comment type="caution">
    <text evidence="1">The sequence shown here is derived from an EMBL/GenBank/DDBJ whole genome shotgun (WGS) entry which is preliminary data.</text>
</comment>
<reference evidence="1 2" key="1">
    <citation type="submission" date="2019-03" db="EMBL/GenBank/DDBJ databases">
        <title>Draft genome sequences of novel Actinobacteria.</title>
        <authorList>
            <person name="Sahin N."/>
            <person name="Ay H."/>
            <person name="Saygin H."/>
        </authorList>
    </citation>
    <scope>NUCLEOTIDE SEQUENCE [LARGE SCALE GENOMIC DNA]</scope>
    <source>
        <strain evidence="1 2">KC310</strain>
    </source>
</reference>
<evidence type="ECO:0000313" key="2">
    <source>
        <dbReference type="Proteomes" id="UP000295258"/>
    </source>
</evidence>
<protein>
    <submittedName>
        <fullName evidence="1">Uncharacterized protein</fullName>
    </submittedName>
</protein>
<evidence type="ECO:0000313" key="1">
    <source>
        <dbReference type="EMBL" id="TDD05966.1"/>
    </source>
</evidence>
<keyword evidence="2" id="KW-1185">Reference proteome</keyword>
<dbReference type="Proteomes" id="UP000295258">
    <property type="component" value="Unassembled WGS sequence"/>
</dbReference>